<name>A0AA39UB67_9LECA</name>
<dbReference type="Pfam" id="PF00202">
    <property type="entry name" value="Aminotran_3"/>
    <property type="match status" value="1"/>
</dbReference>
<dbReference type="InterPro" id="IPR015421">
    <property type="entry name" value="PyrdxlP-dep_Trfase_major"/>
</dbReference>
<evidence type="ECO:0000256" key="1">
    <source>
        <dbReference type="ARBA" id="ARBA00008954"/>
    </source>
</evidence>
<dbReference type="Gene3D" id="3.90.1150.10">
    <property type="entry name" value="Aspartate Aminotransferase, domain 1"/>
    <property type="match status" value="2"/>
</dbReference>
<dbReference type="InterPro" id="IPR015422">
    <property type="entry name" value="PyrdxlP-dep_Trfase_small"/>
</dbReference>
<dbReference type="InterPro" id="IPR005814">
    <property type="entry name" value="Aminotrans_3"/>
</dbReference>
<dbReference type="CDD" id="cd00610">
    <property type="entry name" value="OAT_like"/>
    <property type="match status" value="1"/>
</dbReference>
<evidence type="ECO:0000256" key="2">
    <source>
        <dbReference type="ARBA" id="ARBA00022898"/>
    </source>
</evidence>
<dbReference type="GO" id="GO:0030170">
    <property type="term" value="F:pyridoxal phosphate binding"/>
    <property type="evidence" value="ECO:0007669"/>
    <property type="project" value="InterPro"/>
</dbReference>
<organism evidence="4 5">
    <name type="scientific">Cladonia borealis</name>
    <dbReference type="NCBI Taxonomy" id="184061"/>
    <lineage>
        <taxon>Eukaryota</taxon>
        <taxon>Fungi</taxon>
        <taxon>Dikarya</taxon>
        <taxon>Ascomycota</taxon>
        <taxon>Pezizomycotina</taxon>
        <taxon>Lecanoromycetes</taxon>
        <taxon>OSLEUM clade</taxon>
        <taxon>Lecanoromycetidae</taxon>
        <taxon>Lecanorales</taxon>
        <taxon>Lecanorineae</taxon>
        <taxon>Cladoniaceae</taxon>
        <taxon>Cladonia</taxon>
    </lineage>
</organism>
<dbReference type="EMBL" id="JAFEKC020000008">
    <property type="protein sequence ID" value="KAK0513131.1"/>
    <property type="molecule type" value="Genomic_DNA"/>
</dbReference>
<protein>
    <recommendedName>
        <fullName evidence="6">Aminotransferase</fullName>
    </recommendedName>
</protein>
<gene>
    <name evidence="4" type="ORF">JMJ35_004117</name>
</gene>
<dbReference type="Proteomes" id="UP001166286">
    <property type="component" value="Unassembled WGS sequence"/>
</dbReference>
<accession>A0AA39UB67</accession>
<comment type="caution">
    <text evidence="4">The sequence shown here is derived from an EMBL/GenBank/DDBJ whole genome shotgun (WGS) entry which is preliminary data.</text>
</comment>
<reference evidence="4" key="1">
    <citation type="submission" date="2023-03" db="EMBL/GenBank/DDBJ databases">
        <title>Complete genome of Cladonia borealis.</title>
        <authorList>
            <person name="Park H."/>
        </authorList>
    </citation>
    <scope>NUCLEOTIDE SEQUENCE</scope>
    <source>
        <strain evidence="4">ANT050790</strain>
    </source>
</reference>
<dbReference type="PANTHER" id="PTHR43094">
    <property type="entry name" value="AMINOTRANSFERASE"/>
    <property type="match status" value="1"/>
</dbReference>
<keyword evidence="2 3" id="KW-0663">Pyridoxal phosphate</keyword>
<dbReference type="InterPro" id="IPR015424">
    <property type="entry name" value="PyrdxlP-dep_Trfase"/>
</dbReference>
<evidence type="ECO:0000313" key="4">
    <source>
        <dbReference type="EMBL" id="KAK0513131.1"/>
    </source>
</evidence>
<evidence type="ECO:0008006" key="6">
    <source>
        <dbReference type="Google" id="ProtNLM"/>
    </source>
</evidence>
<proteinExistence type="inferred from homology"/>
<dbReference type="GO" id="GO:0005829">
    <property type="term" value="C:cytosol"/>
    <property type="evidence" value="ECO:0007669"/>
    <property type="project" value="TreeGrafter"/>
</dbReference>
<evidence type="ECO:0000313" key="5">
    <source>
        <dbReference type="Proteomes" id="UP001166286"/>
    </source>
</evidence>
<dbReference type="Gene3D" id="3.40.640.10">
    <property type="entry name" value="Type I PLP-dependent aspartate aminotransferase-like (Major domain)"/>
    <property type="match status" value="1"/>
</dbReference>
<dbReference type="AlphaFoldDB" id="A0AA39UB67"/>
<sequence>MGSLGEEVNNSYLYKHSHDPPYLKVDSAAGLYINLANGQRILDATGGAAVSAIGHGNTRVKKAIAAQPDEVEYCHPGFFKTACAEKLADFLVDSTSGKMARACILGSGSEAMEAAVKLARQYFLESDPHSPRYRFIAREGSWHGSTVATLALGDFKSRKYPFEPLLADNVSRVSACHPYRGLLGEENVEQYVARLAQELDDEFRRVGPETVCGFIVEPMVGTALGCVNAVPGYFQAIETVCERYGALLIFDEIMCGMGRTGTLHAWEQEGVVPDLQAIEQDMVANVARMGVYLENLLRNRLANHPHVGDIRGRGLFWAIEFVADKTTKEPFNAELEVAKRMGGKGLEKGYDISPFAATGAADGWNGDHFLLAPPFTVTERDVEEIVEKICKVIDSVFKDLDAHLKVGYRAKNGSC</sequence>
<comment type="similarity">
    <text evidence="1 3">Belongs to the class-III pyridoxal-phosphate-dependent aminotransferase family.</text>
</comment>
<dbReference type="PANTHER" id="PTHR43094:SF1">
    <property type="entry name" value="AMINOTRANSFERASE CLASS-III"/>
    <property type="match status" value="1"/>
</dbReference>
<evidence type="ECO:0000256" key="3">
    <source>
        <dbReference type="RuleBase" id="RU003560"/>
    </source>
</evidence>
<dbReference type="GO" id="GO:0008483">
    <property type="term" value="F:transaminase activity"/>
    <property type="evidence" value="ECO:0007669"/>
    <property type="project" value="InterPro"/>
</dbReference>
<dbReference type="SUPFAM" id="SSF53383">
    <property type="entry name" value="PLP-dependent transferases"/>
    <property type="match status" value="1"/>
</dbReference>
<keyword evidence="5" id="KW-1185">Reference proteome</keyword>